<keyword evidence="2" id="KW-1185">Reference proteome</keyword>
<evidence type="ECO:0000313" key="1">
    <source>
        <dbReference type="EMBL" id="CAJ1969386.1"/>
    </source>
</evidence>
<accession>A0AAD2GDC9</accession>
<dbReference type="AlphaFoldDB" id="A0AAD2GDC9"/>
<gene>
    <name evidence="1" type="ORF">CYCCA115_LOCUS23680</name>
</gene>
<evidence type="ECO:0000313" key="2">
    <source>
        <dbReference type="Proteomes" id="UP001295423"/>
    </source>
</evidence>
<name>A0AAD2GDC9_9STRA</name>
<dbReference type="EMBL" id="CAKOGP040002424">
    <property type="protein sequence ID" value="CAJ1969386.1"/>
    <property type="molecule type" value="Genomic_DNA"/>
</dbReference>
<proteinExistence type="predicted"/>
<dbReference type="Proteomes" id="UP001295423">
    <property type="component" value="Unassembled WGS sequence"/>
</dbReference>
<sequence length="275" mass="29965">MTPPDSKRAKTTKLRALGFCGADNSVSPRMLGVISHSYPFVEFGVLFRPDKEGEPRYASAEWVDELSKVSASSGGTMRLAAHLCGARVNEVLEGKQEFLVKIENLGFQRVQINATAVNGVDTSRLAESVEIFAKTVSELPGLEFILQKNAETQPLWEGLLKLDSDTAGKAGYLPKNVTMLVDESKGTGVLASSWPNPPDEYDIGYAGGIGPSNVEKVLEDVLVAGQGRDIWIDMESSLRSTKDTKDVFDLDKCFDVIEKVCKMGVHSHPSYIPQP</sequence>
<evidence type="ECO:0008006" key="3">
    <source>
        <dbReference type="Google" id="ProtNLM"/>
    </source>
</evidence>
<comment type="caution">
    <text evidence="1">The sequence shown here is derived from an EMBL/GenBank/DDBJ whole genome shotgun (WGS) entry which is preliminary data.</text>
</comment>
<organism evidence="1 2">
    <name type="scientific">Cylindrotheca closterium</name>
    <dbReference type="NCBI Taxonomy" id="2856"/>
    <lineage>
        <taxon>Eukaryota</taxon>
        <taxon>Sar</taxon>
        <taxon>Stramenopiles</taxon>
        <taxon>Ochrophyta</taxon>
        <taxon>Bacillariophyta</taxon>
        <taxon>Bacillariophyceae</taxon>
        <taxon>Bacillariophycidae</taxon>
        <taxon>Bacillariales</taxon>
        <taxon>Bacillariaceae</taxon>
        <taxon>Cylindrotheca</taxon>
    </lineage>
</organism>
<reference evidence="1" key="1">
    <citation type="submission" date="2023-08" db="EMBL/GenBank/DDBJ databases">
        <authorList>
            <person name="Audoor S."/>
            <person name="Bilcke G."/>
        </authorList>
    </citation>
    <scope>NUCLEOTIDE SEQUENCE</scope>
</reference>
<protein>
    <recommendedName>
        <fullName evidence="3">Phosphoribosylanthranilate isomerase</fullName>
    </recommendedName>
</protein>